<keyword evidence="1" id="KW-1133">Transmembrane helix</keyword>
<keyword evidence="3" id="KW-1185">Reference proteome</keyword>
<feature type="transmembrane region" description="Helical" evidence="1">
    <location>
        <begin position="158"/>
        <end position="183"/>
    </location>
</feature>
<name>A0AAQ3KRV7_9LILI</name>
<evidence type="ECO:0000313" key="2">
    <source>
        <dbReference type="EMBL" id="WOL13992.1"/>
    </source>
</evidence>
<accession>A0AAQ3KRV7</accession>
<keyword evidence="1" id="KW-0812">Transmembrane</keyword>
<evidence type="ECO:0000256" key="1">
    <source>
        <dbReference type="SAM" id="Phobius"/>
    </source>
</evidence>
<protein>
    <submittedName>
        <fullName evidence="2">Uncharacterized protein</fullName>
    </submittedName>
</protein>
<proteinExistence type="predicted"/>
<reference evidence="2 3" key="1">
    <citation type="submission" date="2023-10" db="EMBL/GenBank/DDBJ databases">
        <title>Chromosome-scale genome assembly provides insights into flower coloration mechanisms of Canna indica.</title>
        <authorList>
            <person name="Li C."/>
        </authorList>
    </citation>
    <scope>NUCLEOTIDE SEQUENCE [LARGE SCALE GENOMIC DNA]</scope>
    <source>
        <tissue evidence="2">Flower</tissue>
    </source>
</reference>
<sequence length="215" mass="23825">MARTQWLRDVVLGANDGLVSVASFMASISAVNQSTKAMLVLVCAQYNIEVAEMERRPKVAQLVKVAPKGGQTYIVAVDGGDGRLWWEVDLGSESPFLVICSKLALCDAFFFGGRSRSRSSRNNNSRAHYTELANIKSFTASFTPPNPKSKRGDKALRFIPFLSTALGLFSSSLFILLLLLLLLRESSRLDFDSRVAFWIHFGSRRRNEVGILRGC</sequence>
<evidence type="ECO:0000313" key="3">
    <source>
        <dbReference type="Proteomes" id="UP001327560"/>
    </source>
</evidence>
<dbReference type="EMBL" id="CP136896">
    <property type="protein sequence ID" value="WOL13992.1"/>
    <property type="molecule type" value="Genomic_DNA"/>
</dbReference>
<gene>
    <name evidence="2" type="ORF">Cni_G22772</name>
</gene>
<organism evidence="2 3">
    <name type="scientific">Canna indica</name>
    <name type="common">Indian-shot</name>
    <dbReference type="NCBI Taxonomy" id="4628"/>
    <lineage>
        <taxon>Eukaryota</taxon>
        <taxon>Viridiplantae</taxon>
        <taxon>Streptophyta</taxon>
        <taxon>Embryophyta</taxon>
        <taxon>Tracheophyta</taxon>
        <taxon>Spermatophyta</taxon>
        <taxon>Magnoliopsida</taxon>
        <taxon>Liliopsida</taxon>
        <taxon>Zingiberales</taxon>
        <taxon>Cannaceae</taxon>
        <taxon>Canna</taxon>
    </lineage>
</organism>
<keyword evidence="1" id="KW-0472">Membrane</keyword>
<dbReference type="Proteomes" id="UP001327560">
    <property type="component" value="Chromosome 7"/>
</dbReference>
<dbReference type="AlphaFoldDB" id="A0AAQ3KRV7"/>